<proteinExistence type="predicted"/>
<protein>
    <submittedName>
        <fullName evidence="2">Uncharacterized protein</fullName>
    </submittedName>
</protein>
<sequence length="150" mass="16485">MLVGDVDCLSYNDLRKVAKLYNIKTNKKAARLRSELKRAIGLENAARNKGSDSKLGSHPVNCANSFSTNFEGASPIPTCERSCSISKNSPLRDKENDPLNTTYEVSSPVFSEHTSPVVTEFKELTGKLLSLLKMFLKSISGFEVLLATEL</sequence>
<comment type="caution">
    <text evidence="2">The sequence shown here is derived from an EMBL/GenBank/DDBJ whole genome shotgun (WGS) entry which is preliminary data.</text>
</comment>
<evidence type="ECO:0000256" key="1">
    <source>
        <dbReference type="SAM" id="MobiDB-lite"/>
    </source>
</evidence>
<organism evidence="2 3">
    <name type="scientific">Paragonimus skrjabini miyazakii</name>
    <dbReference type="NCBI Taxonomy" id="59628"/>
    <lineage>
        <taxon>Eukaryota</taxon>
        <taxon>Metazoa</taxon>
        <taxon>Spiralia</taxon>
        <taxon>Lophotrochozoa</taxon>
        <taxon>Platyhelminthes</taxon>
        <taxon>Trematoda</taxon>
        <taxon>Digenea</taxon>
        <taxon>Plagiorchiida</taxon>
        <taxon>Troglotremata</taxon>
        <taxon>Troglotrematidae</taxon>
        <taxon>Paragonimus</taxon>
    </lineage>
</organism>
<keyword evidence="3" id="KW-1185">Reference proteome</keyword>
<name>A0A8S9Z022_9TREM</name>
<dbReference type="EMBL" id="JTDE01000866">
    <property type="protein sequence ID" value="KAF7260164.1"/>
    <property type="molecule type" value="Genomic_DNA"/>
</dbReference>
<reference evidence="2" key="1">
    <citation type="submission" date="2019-07" db="EMBL/GenBank/DDBJ databases">
        <title>Annotation for the trematode Paragonimus miyazaki's.</title>
        <authorList>
            <person name="Choi Y.-J."/>
        </authorList>
    </citation>
    <scope>NUCLEOTIDE SEQUENCE</scope>
    <source>
        <strain evidence="2">Japan</strain>
    </source>
</reference>
<gene>
    <name evidence="2" type="ORF">EG68_02731</name>
</gene>
<feature type="region of interest" description="Disordered" evidence="1">
    <location>
        <begin position="75"/>
        <end position="98"/>
    </location>
</feature>
<evidence type="ECO:0000313" key="3">
    <source>
        <dbReference type="Proteomes" id="UP000822476"/>
    </source>
</evidence>
<dbReference type="Proteomes" id="UP000822476">
    <property type="component" value="Unassembled WGS sequence"/>
</dbReference>
<dbReference type="AlphaFoldDB" id="A0A8S9Z022"/>
<evidence type="ECO:0000313" key="2">
    <source>
        <dbReference type="EMBL" id="KAF7260164.1"/>
    </source>
</evidence>
<accession>A0A8S9Z022</accession>